<evidence type="ECO:0000313" key="1">
    <source>
        <dbReference type="EMBL" id="GAA4572725.1"/>
    </source>
</evidence>
<keyword evidence="2" id="KW-1185">Reference proteome</keyword>
<sequence length="78" mass="8527">MKCFKVLRDYRRVAHTLTDDASGIASLHNIILAGWPPARYRVTPSPRQTPPRFAGALAGGLSDAATLAYRFLFIEAAP</sequence>
<evidence type="ECO:0000313" key="2">
    <source>
        <dbReference type="Proteomes" id="UP001500307"/>
    </source>
</evidence>
<dbReference type="EMBL" id="BAABGU010000019">
    <property type="protein sequence ID" value="GAA4572725.1"/>
    <property type="molecule type" value="Genomic_DNA"/>
</dbReference>
<proteinExistence type="predicted"/>
<reference evidence="2" key="1">
    <citation type="journal article" date="2019" name="Int. J. Syst. Evol. Microbiol.">
        <title>The Global Catalogue of Microorganisms (GCM) 10K type strain sequencing project: providing services to taxonomists for standard genome sequencing and annotation.</title>
        <authorList>
            <consortium name="The Broad Institute Genomics Platform"/>
            <consortium name="The Broad Institute Genome Sequencing Center for Infectious Disease"/>
            <person name="Wu L."/>
            <person name="Ma J."/>
        </authorList>
    </citation>
    <scope>NUCLEOTIDE SEQUENCE [LARGE SCALE GENOMIC DNA]</scope>
    <source>
        <strain evidence="2">JCM 3175</strain>
    </source>
</reference>
<organism evidence="1 2">
    <name type="scientific">Micromonospora coerulea</name>
    <dbReference type="NCBI Taxonomy" id="47856"/>
    <lineage>
        <taxon>Bacteria</taxon>
        <taxon>Bacillati</taxon>
        <taxon>Actinomycetota</taxon>
        <taxon>Actinomycetes</taxon>
        <taxon>Micromonosporales</taxon>
        <taxon>Micromonosporaceae</taxon>
        <taxon>Micromonospora</taxon>
    </lineage>
</organism>
<gene>
    <name evidence="1" type="ORF">GCM10023176_36250</name>
</gene>
<dbReference type="Proteomes" id="UP001500307">
    <property type="component" value="Unassembled WGS sequence"/>
</dbReference>
<protein>
    <submittedName>
        <fullName evidence="1">Uncharacterized protein</fullName>
    </submittedName>
</protein>
<name>A0ABP8SRF5_9ACTN</name>
<comment type="caution">
    <text evidence="1">The sequence shown here is derived from an EMBL/GenBank/DDBJ whole genome shotgun (WGS) entry which is preliminary data.</text>
</comment>
<accession>A0ABP8SRF5</accession>